<dbReference type="InterPro" id="IPR001412">
    <property type="entry name" value="aa-tRNA-synth_I_CS"/>
</dbReference>
<keyword evidence="8 13" id="KW-0067">ATP-binding</keyword>
<dbReference type="FunFam" id="2.20.28.20:FF:000001">
    <property type="entry name" value="Methionine--tRNA ligase"/>
    <property type="match status" value="1"/>
</dbReference>
<name>A0A914V6D6_9BILA</name>
<dbReference type="PANTHER" id="PTHR45765:SF1">
    <property type="entry name" value="METHIONINE--TRNA LIGASE, CYTOPLASMIC"/>
    <property type="match status" value="1"/>
</dbReference>
<dbReference type="PROSITE" id="PS00178">
    <property type="entry name" value="AA_TRNA_LIGASE_I"/>
    <property type="match status" value="1"/>
</dbReference>
<evidence type="ECO:0000256" key="2">
    <source>
        <dbReference type="ARBA" id="ARBA00005594"/>
    </source>
</evidence>
<evidence type="ECO:0000259" key="15">
    <source>
        <dbReference type="Pfam" id="PF19303"/>
    </source>
</evidence>
<evidence type="ECO:0000256" key="10">
    <source>
        <dbReference type="ARBA" id="ARBA00023146"/>
    </source>
</evidence>
<dbReference type="Pfam" id="PF09334">
    <property type="entry name" value="tRNA-synt_1g"/>
    <property type="match status" value="1"/>
</dbReference>
<keyword evidence="16" id="KW-1185">Reference proteome</keyword>
<dbReference type="GO" id="GO:0005524">
    <property type="term" value="F:ATP binding"/>
    <property type="evidence" value="ECO:0007669"/>
    <property type="project" value="UniProtKB-KW"/>
</dbReference>
<dbReference type="GO" id="GO:0017101">
    <property type="term" value="C:aminoacyl-tRNA synthetase multienzyme complex"/>
    <property type="evidence" value="ECO:0007669"/>
    <property type="project" value="TreeGrafter"/>
</dbReference>
<dbReference type="NCBIfam" id="TIGR00398">
    <property type="entry name" value="metG"/>
    <property type="match status" value="1"/>
</dbReference>
<evidence type="ECO:0000256" key="5">
    <source>
        <dbReference type="ARBA" id="ARBA00022490"/>
    </source>
</evidence>
<dbReference type="GO" id="GO:0006431">
    <property type="term" value="P:methionyl-tRNA aminoacylation"/>
    <property type="evidence" value="ECO:0007669"/>
    <property type="project" value="InterPro"/>
</dbReference>
<dbReference type="SUPFAM" id="SSF57770">
    <property type="entry name" value="Methionyl-tRNA synthetase (MetRS), Zn-domain"/>
    <property type="match status" value="1"/>
</dbReference>
<dbReference type="EC" id="6.1.1.10" evidence="3"/>
<dbReference type="Gene3D" id="2.20.28.20">
    <property type="entry name" value="Methionyl-tRNA synthetase, Zn-domain"/>
    <property type="match status" value="1"/>
</dbReference>
<evidence type="ECO:0000259" key="14">
    <source>
        <dbReference type="Pfam" id="PF09334"/>
    </source>
</evidence>
<comment type="subcellular location">
    <subcellularLocation>
        <location evidence="1">Cytoplasm</location>
    </subcellularLocation>
</comment>
<dbReference type="InterPro" id="IPR009080">
    <property type="entry name" value="tRNAsynth_Ia_anticodon-bd"/>
</dbReference>
<dbReference type="InterPro" id="IPR033911">
    <property type="entry name" value="MetRS_core"/>
</dbReference>
<dbReference type="GO" id="GO:0004825">
    <property type="term" value="F:methionine-tRNA ligase activity"/>
    <property type="evidence" value="ECO:0007669"/>
    <property type="project" value="UniProtKB-EC"/>
</dbReference>
<dbReference type="WBParaSite" id="PSAMB.scaffold1588size29651.g13915.t1">
    <property type="protein sequence ID" value="PSAMB.scaffold1588size29651.g13915.t1"/>
    <property type="gene ID" value="PSAMB.scaffold1588size29651.g13915"/>
</dbReference>
<feature type="domain" description="Methionyl/Leucyl tRNA synthetase" evidence="14">
    <location>
        <begin position="1"/>
        <end position="396"/>
    </location>
</feature>
<evidence type="ECO:0000256" key="11">
    <source>
        <dbReference type="ARBA" id="ARBA00030904"/>
    </source>
</evidence>
<dbReference type="InterPro" id="IPR023458">
    <property type="entry name" value="Met-tRNA_ligase_1"/>
</dbReference>
<dbReference type="InterPro" id="IPR014729">
    <property type="entry name" value="Rossmann-like_a/b/a_fold"/>
</dbReference>
<evidence type="ECO:0000313" key="16">
    <source>
        <dbReference type="Proteomes" id="UP000887566"/>
    </source>
</evidence>
<dbReference type="InterPro" id="IPR014758">
    <property type="entry name" value="Met-tRNA_synth"/>
</dbReference>
<dbReference type="InterPro" id="IPR015413">
    <property type="entry name" value="Methionyl/Leucyl_tRNA_Synth"/>
</dbReference>
<dbReference type="PRINTS" id="PR01041">
    <property type="entry name" value="TRNASYNTHMET"/>
</dbReference>
<keyword evidence="9 13" id="KW-0648">Protein biosynthesis</keyword>
<dbReference type="GO" id="GO:0005829">
    <property type="term" value="C:cytosol"/>
    <property type="evidence" value="ECO:0007669"/>
    <property type="project" value="TreeGrafter"/>
</dbReference>
<organism evidence="16 17">
    <name type="scientific">Plectus sambesii</name>
    <dbReference type="NCBI Taxonomy" id="2011161"/>
    <lineage>
        <taxon>Eukaryota</taxon>
        <taxon>Metazoa</taxon>
        <taxon>Ecdysozoa</taxon>
        <taxon>Nematoda</taxon>
        <taxon>Chromadorea</taxon>
        <taxon>Plectida</taxon>
        <taxon>Plectina</taxon>
        <taxon>Plectoidea</taxon>
        <taxon>Plectidae</taxon>
        <taxon>Plectus</taxon>
    </lineage>
</organism>
<keyword evidence="7 13" id="KW-0547">Nucleotide-binding</keyword>
<evidence type="ECO:0000256" key="4">
    <source>
        <dbReference type="ARBA" id="ARBA00018335"/>
    </source>
</evidence>
<evidence type="ECO:0000256" key="3">
    <source>
        <dbReference type="ARBA" id="ARBA00012838"/>
    </source>
</evidence>
<dbReference type="Proteomes" id="UP000887566">
    <property type="component" value="Unplaced"/>
</dbReference>
<dbReference type="Gene3D" id="1.10.730.10">
    <property type="entry name" value="Isoleucyl-tRNA Synthetase, Domain 1"/>
    <property type="match status" value="1"/>
</dbReference>
<evidence type="ECO:0000256" key="8">
    <source>
        <dbReference type="ARBA" id="ARBA00022840"/>
    </source>
</evidence>
<protein>
    <recommendedName>
        <fullName evidence="4">Methionine--tRNA ligase, cytoplasmic</fullName>
        <ecNumber evidence="3">6.1.1.10</ecNumber>
    </recommendedName>
    <alternativeName>
        <fullName evidence="11">Methionyl-tRNA synthetase</fullName>
    </alternativeName>
</protein>
<evidence type="ECO:0000256" key="9">
    <source>
        <dbReference type="ARBA" id="ARBA00022917"/>
    </source>
</evidence>
<accession>A0A914V6D6</accession>
<dbReference type="CDD" id="cd07957">
    <property type="entry name" value="Anticodon_Ia_Met"/>
    <property type="match status" value="1"/>
</dbReference>
<dbReference type="InterPro" id="IPR029038">
    <property type="entry name" value="MetRS_Zn"/>
</dbReference>
<dbReference type="SUPFAM" id="SSF47323">
    <property type="entry name" value="Anticodon-binding domain of a subclass of class I aminoacyl-tRNA synthetases"/>
    <property type="match status" value="1"/>
</dbReference>
<dbReference type="SUPFAM" id="SSF52374">
    <property type="entry name" value="Nucleotidylyl transferase"/>
    <property type="match status" value="1"/>
</dbReference>
<dbReference type="NCBIfam" id="NF001100">
    <property type="entry name" value="PRK00133.1"/>
    <property type="match status" value="1"/>
</dbReference>
<reference evidence="17" key="1">
    <citation type="submission" date="2022-11" db="UniProtKB">
        <authorList>
            <consortium name="WormBaseParasite"/>
        </authorList>
    </citation>
    <scope>IDENTIFICATION</scope>
</reference>
<evidence type="ECO:0000313" key="17">
    <source>
        <dbReference type="WBParaSite" id="PSAMB.scaffold1588size29651.g13915.t1"/>
    </source>
</evidence>
<dbReference type="InterPro" id="IPR041872">
    <property type="entry name" value="Anticodon_Met"/>
</dbReference>
<keyword evidence="10 13" id="KW-0030">Aminoacyl-tRNA synthetase</keyword>
<evidence type="ECO:0000256" key="7">
    <source>
        <dbReference type="ARBA" id="ARBA00022741"/>
    </source>
</evidence>
<dbReference type="CDD" id="cd00814">
    <property type="entry name" value="MetRS_core"/>
    <property type="match status" value="1"/>
</dbReference>
<evidence type="ECO:0000256" key="13">
    <source>
        <dbReference type="RuleBase" id="RU363039"/>
    </source>
</evidence>
<comment type="catalytic activity">
    <reaction evidence="12">
        <text>tRNA(Met) + L-methionine + ATP = L-methionyl-tRNA(Met) + AMP + diphosphate</text>
        <dbReference type="Rhea" id="RHEA:13481"/>
        <dbReference type="Rhea" id="RHEA-COMP:9667"/>
        <dbReference type="Rhea" id="RHEA-COMP:9698"/>
        <dbReference type="ChEBI" id="CHEBI:30616"/>
        <dbReference type="ChEBI" id="CHEBI:33019"/>
        <dbReference type="ChEBI" id="CHEBI:57844"/>
        <dbReference type="ChEBI" id="CHEBI:78442"/>
        <dbReference type="ChEBI" id="CHEBI:78530"/>
        <dbReference type="ChEBI" id="CHEBI:456215"/>
        <dbReference type="EC" id="6.1.1.10"/>
    </reaction>
</comment>
<sequence>ILITSALPYVNNVPHLGNIIGCVLSGDVFSRFCRLKNYQTVYICGTDEYGTATETKAIEEGMTPKQICDKYYAVHKSIYEWFNIKFDHFGRTTTDEQTEITQDIFRRLYEKGHISTNTVDQLMCLQCQRFLADRFVEGICPIESCRYTDARGDQCDKCGQLINAIDLIEPRCKLCASRPVIRSSEHLFLDLDRLQGSVEAHLERVWADRHSWSANSIAIAKSWLKQGLTKRCITRDLQWGTRVPLDGFEKKVFYVWFDAPIGYLSITKTYAGEHWDKWWKNPDNVECYNFVGKDNVAFHAVMFPASQVGADDNYTIVRHLCATEYLNYENAKFSKSRGTGVFGDDARKTGIPADVWRFYLLYIRPETQDTQFCWTDFALKVNTELLNNLGNLVHRSLNFLASNFDHRIPEMNLNEADIDFLVEANHLIAEYGNLLDSVHLRDGLSSILRLARLGNQYIQSNKPWALLNESAELRERAGTVSGVAVNFIANLSILLHPYMPETSAEIQRQCGIQPESVNTYTEFMKCLLPPGHLIGEPKPLFKKMESSRVEELRLQFNGATKKGNED</sequence>
<evidence type="ECO:0000256" key="1">
    <source>
        <dbReference type="ARBA" id="ARBA00004496"/>
    </source>
</evidence>
<keyword evidence="6 13" id="KW-0436">Ligase</keyword>
<evidence type="ECO:0000256" key="12">
    <source>
        <dbReference type="ARBA" id="ARBA00047364"/>
    </source>
</evidence>
<comment type="similarity">
    <text evidence="2 13">Belongs to the class-I aminoacyl-tRNA synthetase family.</text>
</comment>
<dbReference type="AlphaFoldDB" id="A0A914V6D6"/>
<dbReference type="Pfam" id="PF19303">
    <property type="entry name" value="Anticodon_3"/>
    <property type="match status" value="1"/>
</dbReference>
<evidence type="ECO:0000256" key="6">
    <source>
        <dbReference type="ARBA" id="ARBA00022598"/>
    </source>
</evidence>
<dbReference type="Gene3D" id="3.40.50.620">
    <property type="entry name" value="HUPs"/>
    <property type="match status" value="1"/>
</dbReference>
<keyword evidence="5" id="KW-0963">Cytoplasm</keyword>
<dbReference type="PANTHER" id="PTHR45765">
    <property type="entry name" value="METHIONINE--TRNA LIGASE"/>
    <property type="match status" value="1"/>
</dbReference>
<proteinExistence type="inferred from homology"/>
<feature type="domain" description="Methionyl-tRNA synthetase anticodon-binding" evidence="15">
    <location>
        <begin position="415"/>
        <end position="560"/>
    </location>
</feature>